<dbReference type="AlphaFoldDB" id="A0A517QGN7"/>
<evidence type="ECO:0008006" key="5">
    <source>
        <dbReference type="Google" id="ProtNLM"/>
    </source>
</evidence>
<evidence type="ECO:0000313" key="4">
    <source>
        <dbReference type="Proteomes" id="UP000315724"/>
    </source>
</evidence>
<sequence length="243" mass="27295" precursor="true">MKRHVWTLFSIAAVCTSASAQEQVVPAGAKQYSGGQQYVDSGQYMNEGQFVDGGQYVQDGQFIEGGEFVGGASIGSQEPLFSYDDQERWKHGYIKVMPYYHGYHAFRPYNYHQVFGQSTTAQGFGMSPVMPYSQQFWHRYEKMADLSQGNHEPVYPGTPPPRLHDHYPKPINQPAPVDEPSAKLMLPYQGTPQPGQSDASQQSQPQNYSQIFQSRPQPGLIAPAQYQNNRPATQRPSLPAPRY</sequence>
<feature type="region of interest" description="Disordered" evidence="1">
    <location>
        <begin position="148"/>
        <end position="243"/>
    </location>
</feature>
<evidence type="ECO:0000256" key="1">
    <source>
        <dbReference type="SAM" id="MobiDB-lite"/>
    </source>
</evidence>
<gene>
    <name evidence="3" type="ORF">Mal48_00210</name>
</gene>
<keyword evidence="2" id="KW-0732">Signal</keyword>
<feature type="compositionally biased region" description="Polar residues" evidence="1">
    <location>
        <begin position="225"/>
        <end position="236"/>
    </location>
</feature>
<dbReference type="Proteomes" id="UP000315724">
    <property type="component" value="Chromosome"/>
</dbReference>
<accession>A0A517QGN7</accession>
<name>A0A517QGN7_9PLAN</name>
<proteinExistence type="predicted"/>
<organism evidence="3 4">
    <name type="scientific">Thalassoglobus polymorphus</name>
    <dbReference type="NCBI Taxonomy" id="2527994"/>
    <lineage>
        <taxon>Bacteria</taxon>
        <taxon>Pseudomonadati</taxon>
        <taxon>Planctomycetota</taxon>
        <taxon>Planctomycetia</taxon>
        <taxon>Planctomycetales</taxon>
        <taxon>Planctomycetaceae</taxon>
        <taxon>Thalassoglobus</taxon>
    </lineage>
</organism>
<feature type="chain" id="PRO_5021760171" description="Secreted protein" evidence="2">
    <location>
        <begin position="21"/>
        <end position="243"/>
    </location>
</feature>
<evidence type="ECO:0000256" key="2">
    <source>
        <dbReference type="SAM" id="SignalP"/>
    </source>
</evidence>
<reference evidence="3 4" key="1">
    <citation type="submission" date="2019-02" db="EMBL/GenBank/DDBJ databases">
        <title>Deep-cultivation of Planctomycetes and their phenomic and genomic characterization uncovers novel biology.</title>
        <authorList>
            <person name="Wiegand S."/>
            <person name="Jogler M."/>
            <person name="Boedeker C."/>
            <person name="Pinto D."/>
            <person name="Vollmers J."/>
            <person name="Rivas-Marin E."/>
            <person name="Kohn T."/>
            <person name="Peeters S.H."/>
            <person name="Heuer A."/>
            <person name="Rast P."/>
            <person name="Oberbeckmann S."/>
            <person name="Bunk B."/>
            <person name="Jeske O."/>
            <person name="Meyerdierks A."/>
            <person name="Storesund J.E."/>
            <person name="Kallscheuer N."/>
            <person name="Luecker S."/>
            <person name="Lage O.M."/>
            <person name="Pohl T."/>
            <person name="Merkel B.J."/>
            <person name="Hornburger P."/>
            <person name="Mueller R.-W."/>
            <person name="Bruemmer F."/>
            <person name="Labrenz M."/>
            <person name="Spormann A.M."/>
            <person name="Op den Camp H."/>
            <person name="Overmann J."/>
            <person name="Amann R."/>
            <person name="Jetten M.S.M."/>
            <person name="Mascher T."/>
            <person name="Medema M.H."/>
            <person name="Devos D.P."/>
            <person name="Kaster A.-K."/>
            <person name="Ovreas L."/>
            <person name="Rohde M."/>
            <person name="Galperin M.Y."/>
            <person name="Jogler C."/>
        </authorList>
    </citation>
    <scope>NUCLEOTIDE SEQUENCE [LARGE SCALE GENOMIC DNA]</scope>
    <source>
        <strain evidence="3 4">Mal48</strain>
    </source>
</reference>
<dbReference type="EMBL" id="CP036267">
    <property type="protein sequence ID" value="QDT30794.1"/>
    <property type="molecule type" value="Genomic_DNA"/>
</dbReference>
<feature type="compositionally biased region" description="Polar residues" evidence="1">
    <location>
        <begin position="190"/>
        <end position="216"/>
    </location>
</feature>
<evidence type="ECO:0000313" key="3">
    <source>
        <dbReference type="EMBL" id="QDT30794.1"/>
    </source>
</evidence>
<protein>
    <recommendedName>
        <fullName evidence="5">Secreted protein</fullName>
    </recommendedName>
</protein>
<feature type="signal peptide" evidence="2">
    <location>
        <begin position="1"/>
        <end position="20"/>
    </location>
</feature>
<dbReference type="KEGG" id="tpol:Mal48_00210"/>
<keyword evidence="4" id="KW-1185">Reference proteome</keyword>